<feature type="transmembrane region" description="Helical" evidence="8">
    <location>
        <begin position="736"/>
        <end position="755"/>
    </location>
</feature>
<feature type="domain" description="Sodium/calcium exchanger membrane region" evidence="10">
    <location>
        <begin position="108"/>
        <end position="247"/>
    </location>
</feature>
<protein>
    <submittedName>
        <fullName evidence="11">Ca2+ transporter</fullName>
    </submittedName>
</protein>
<evidence type="ECO:0000256" key="7">
    <source>
        <dbReference type="SAM" id="MobiDB-lite"/>
    </source>
</evidence>
<dbReference type="EMBL" id="JAACLJ010000009">
    <property type="protein sequence ID" value="KAF4581009.1"/>
    <property type="molecule type" value="Genomic_DNA"/>
</dbReference>
<evidence type="ECO:0000256" key="4">
    <source>
        <dbReference type="ARBA" id="ARBA00022692"/>
    </source>
</evidence>
<feature type="transmembrane region" description="Helical" evidence="8">
    <location>
        <begin position="762"/>
        <end position="783"/>
    </location>
</feature>
<feature type="signal peptide" evidence="9">
    <location>
        <begin position="1"/>
        <end position="27"/>
    </location>
</feature>
<name>A0A8H4Q0W9_9HYPO</name>
<dbReference type="Proteomes" id="UP000562929">
    <property type="component" value="Unassembled WGS sequence"/>
</dbReference>
<comment type="caution">
    <text evidence="11">The sequence shown here is derived from an EMBL/GenBank/DDBJ whole genome shotgun (WGS) entry which is preliminary data.</text>
</comment>
<evidence type="ECO:0000313" key="11">
    <source>
        <dbReference type="EMBL" id="KAF4581009.1"/>
    </source>
</evidence>
<keyword evidence="5 8" id="KW-1133">Transmembrane helix</keyword>
<feature type="transmembrane region" description="Helical" evidence="8">
    <location>
        <begin position="170"/>
        <end position="192"/>
    </location>
</feature>
<dbReference type="GO" id="GO:0008324">
    <property type="term" value="F:monoatomic cation transmembrane transporter activity"/>
    <property type="evidence" value="ECO:0007669"/>
    <property type="project" value="TreeGrafter"/>
</dbReference>
<reference evidence="11 12" key="1">
    <citation type="journal article" date="2020" name="G3 (Bethesda)">
        <title>Genetic Underpinnings of Host Manipulation by Ophiocordyceps as Revealed by Comparative Transcriptomics.</title>
        <authorList>
            <person name="Will I."/>
            <person name="Das B."/>
            <person name="Trinh T."/>
            <person name="Brachmann A."/>
            <person name="Ohm R.A."/>
            <person name="de Bekker C."/>
        </authorList>
    </citation>
    <scope>NUCLEOTIDE SEQUENCE [LARGE SCALE GENOMIC DNA]</scope>
    <source>
        <strain evidence="11 12">EC05</strain>
    </source>
</reference>
<dbReference type="Gene3D" id="1.20.1420.30">
    <property type="entry name" value="NCX, central ion-binding region"/>
    <property type="match status" value="2"/>
</dbReference>
<keyword evidence="4 8" id="KW-0812">Transmembrane</keyword>
<feature type="transmembrane region" description="Helical" evidence="8">
    <location>
        <begin position="672"/>
        <end position="693"/>
    </location>
</feature>
<proteinExistence type="inferred from homology"/>
<feature type="transmembrane region" description="Helical" evidence="8">
    <location>
        <begin position="560"/>
        <end position="579"/>
    </location>
</feature>
<evidence type="ECO:0000256" key="5">
    <source>
        <dbReference type="ARBA" id="ARBA00022989"/>
    </source>
</evidence>
<keyword evidence="6 8" id="KW-0472">Membrane</keyword>
<feature type="domain" description="Sodium/calcium exchanger membrane region" evidence="10">
    <location>
        <begin position="741"/>
        <end position="903"/>
    </location>
</feature>
<dbReference type="OrthoDB" id="407410at2759"/>
<evidence type="ECO:0000259" key="10">
    <source>
        <dbReference type="Pfam" id="PF01699"/>
    </source>
</evidence>
<evidence type="ECO:0000256" key="9">
    <source>
        <dbReference type="SAM" id="SignalP"/>
    </source>
</evidence>
<feature type="transmembrane region" description="Helical" evidence="8">
    <location>
        <begin position="855"/>
        <end position="875"/>
    </location>
</feature>
<feature type="chain" id="PRO_5034534909" evidence="9">
    <location>
        <begin position="28"/>
        <end position="923"/>
    </location>
</feature>
<feature type="compositionally biased region" description="Polar residues" evidence="7">
    <location>
        <begin position="492"/>
        <end position="501"/>
    </location>
</feature>
<feature type="region of interest" description="Disordered" evidence="7">
    <location>
        <begin position="443"/>
        <end position="516"/>
    </location>
</feature>
<comment type="subcellular location">
    <subcellularLocation>
        <location evidence="1">Membrane</location>
        <topology evidence="1">Multi-pass membrane protein</topology>
    </subcellularLocation>
</comment>
<evidence type="ECO:0000256" key="6">
    <source>
        <dbReference type="ARBA" id="ARBA00023136"/>
    </source>
</evidence>
<evidence type="ECO:0000313" key="12">
    <source>
        <dbReference type="Proteomes" id="UP000562929"/>
    </source>
</evidence>
<feature type="transmembrane region" description="Helical" evidence="8">
    <location>
        <begin position="101"/>
        <end position="122"/>
    </location>
</feature>
<evidence type="ECO:0000256" key="3">
    <source>
        <dbReference type="ARBA" id="ARBA00022448"/>
    </source>
</evidence>
<dbReference type="Pfam" id="PF01699">
    <property type="entry name" value="Na_Ca_ex"/>
    <property type="match status" value="2"/>
</dbReference>
<feature type="transmembrane region" description="Helical" evidence="8">
    <location>
        <begin position="803"/>
        <end position="827"/>
    </location>
</feature>
<feature type="transmembrane region" description="Helical" evidence="8">
    <location>
        <begin position="228"/>
        <end position="252"/>
    </location>
</feature>
<evidence type="ECO:0000256" key="2">
    <source>
        <dbReference type="ARBA" id="ARBA00008170"/>
    </source>
</evidence>
<keyword evidence="12" id="KW-1185">Reference proteome</keyword>
<evidence type="ECO:0000256" key="1">
    <source>
        <dbReference type="ARBA" id="ARBA00004141"/>
    </source>
</evidence>
<dbReference type="InterPro" id="IPR051359">
    <property type="entry name" value="CaCA_antiporter"/>
</dbReference>
<feature type="transmembrane region" description="Helical" evidence="8">
    <location>
        <begin position="204"/>
        <end position="222"/>
    </location>
</feature>
<dbReference type="PANTHER" id="PTHR12266:SF0">
    <property type="entry name" value="MITOCHONDRIAL SODIUM_CALCIUM EXCHANGER PROTEIN"/>
    <property type="match status" value="1"/>
</dbReference>
<dbReference type="GO" id="GO:0016020">
    <property type="term" value="C:membrane"/>
    <property type="evidence" value="ECO:0007669"/>
    <property type="project" value="UniProtKB-SubCell"/>
</dbReference>
<keyword evidence="3" id="KW-0813">Transport</keyword>
<feature type="transmembrane region" description="Helical" evidence="8">
    <location>
        <begin position="887"/>
        <end position="905"/>
    </location>
</feature>
<dbReference type="InterPro" id="IPR004837">
    <property type="entry name" value="NaCa_Exmemb"/>
</dbReference>
<dbReference type="InterPro" id="IPR044880">
    <property type="entry name" value="NCX_ion-bd_dom_sf"/>
</dbReference>
<keyword evidence="9" id="KW-0732">Signal</keyword>
<dbReference type="PANTHER" id="PTHR12266">
    <property type="entry name" value="NA+/CA2+ K+ INDEPENDENT EXCHANGER"/>
    <property type="match status" value="1"/>
</dbReference>
<feature type="transmembrane region" description="Helical" evidence="8">
    <location>
        <begin position="129"/>
        <end position="150"/>
    </location>
</feature>
<dbReference type="GO" id="GO:0006874">
    <property type="term" value="P:intracellular calcium ion homeostasis"/>
    <property type="evidence" value="ECO:0007669"/>
    <property type="project" value="TreeGrafter"/>
</dbReference>
<organism evidence="11 12">
    <name type="scientific">Ophiocordyceps camponoti-floridani</name>
    <dbReference type="NCBI Taxonomy" id="2030778"/>
    <lineage>
        <taxon>Eukaryota</taxon>
        <taxon>Fungi</taxon>
        <taxon>Dikarya</taxon>
        <taxon>Ascomycota</taxon>
        <taxon>Pezizomycotina</taxon>
        <taxon>Sordariomycetes</taxon>
        <taxon>Hypocreomycetidae</taxon>
        <taxon>Hypocreales</taxon>
        <taxon>Ophiocordycipitaceae</taxon>
        <taxon>Ophiocordyceps</taxon>
    </lineage>
</organism>
<comment type="similarity">
    <text evidence="2">Belongs to the Ca(2+):cation antiporter (CaCA) (TC 2.A.19) family.</text>
</comment>
<gene>
    <name evidence="11" type="ORF">GQ602_007146</name>
</gene>
<dbReference type="AlphaFoldDB" id="A0A8H4Q0W9"/>
<evidence type="ECO:0000256" key="8">
    <source>
        <dbReference type="SAM" id="Phobius"/>
    </source>
</evidence>
<feature type="transmembrane region" description="Helical" evidence="8">
    <location>
        <begin position="705"/>
        <end position="724"/>
    </location>
</feature>
<feature type="compositionally biased region" description="Basic and acidic residues" evidence="7">
    <location>
        <begin position="470"/>
        <end position="489"/>
    </location>
</feature>
<accession>A0A8H4Q0W9</accession>
<sequence>MLSNRSRPPSRPFVVALVALALLTAYSFLNRGPSPDPSSSSHDGSYPAHIRRHHHDDTACRNIDAVADKCAFVKRHCADVDASLIPYLELYYCTHQSARPLSFSLLVAWLGLLFSTIGIAASDFFCVNLATISAVLGLSQSLAGVTFLALGNGSPDVFSTFAAMSSNSPGMAIGELIGAASFIAGVVAGSMALVREFRVDRKTYARDICFFIVAVAFTMAFLADGNLHIWECCVMIGYYALYVITVVVSHWYDVRARRELRRDTESRSHVYVMDGHAEELAGEPYRDDDRSPLPVTPVTLEAGSLVDDDGHHERLAAAEVTNNMRVVRSSHKRPPITTPIRPSLVGALEFRAALAQLQRESNLHLSPLLVRGQSQSRPLLRRGTTCNALFGGSDDGTGVSTPVPSLARRDRALSSSDIPVASTVVPADLMDARLGSTGSRFLTPEAAQPERTNPSPTPSLPVIAVEPPDETNHEPSRESIPKLRLEIPGHSRSPSATSSPETAFPRYVDPSALGDDDVQPPAPVSVRWWPYRVLPPPDVLLATLFPTLQGWREKSYWDRLLSAISVPSIFLLVITLPVVDMEATEEATMERDLLSDGPSYGAMEGSAPAISVIPADAQAETGWENYRLSPAADPSAEAMEGVASRGSVMSAKAPSEIRSASKGSKEPPSWNRWLVCVQLFSGPLFSTLILWANMREDMGRPVRELVRMVAFSLLLSALLLAVVLMTTTGQRRPRLHYLLCFLGFVISVAWISTIAGEVVGVLKAFGVILGISEALLGLTVFAAGNSIGDLVADITVARLGYPVMALSACFGGPMLNILLGIGIGGVMMMMKQANKEHGQHPGEPMRYGPYRMQMGATLFVSGVTLLLMLVVLVVLVPMNKWILSRRIGWLVIMMWVVSTAVSVVVELTGKSSGLASVDVEWLP</sequence>